<sequence>MPNATVYTDGYTGKQYYIRRGYSAEVRQFAAGARVWMDGSSNMPMQKTNFKTRALLNSWLRMMGFKD</sequence>
<gene>
    <name evidence="1" type="ORF">D6C13_22270</name>
</gene>
<protein>
    <submittedName>
        <fullName evidence="1">Uncharacterized protein</fullName>
    </submittedName>
</protein>
<comment type="caution">
    <text evidence="1">The sequence shown here is derived from an EMBL/GenBank/DDBJ whole genome shotgun (WGS) entry which is preliminary data.</text>
</comment>
<evidence type="ECO:0000313" key="2">
    <source>
        <dbReference type="Proteomes" id="UP000284908"/>
    </source>
</evidence>
<dbReference type="OrthoDB" id="6637978at2"/>
<organism evidence="1 2">
    <name type="scientific">Rahnella woolbedingensis</name>
    <dbReference type="NCBI Taxonomy" id="1510574"/>
    <lineage>
        <taxon>Bacteria</taxon>
        <taxon>Pseudomonadati</taxon>
        <taxon>Pseudomonadota</taxon>
        <taxon>Gammaproteobacteria</taxon>
        <taxon>Enterobacterales</taxon>
        <taxon>Yersiniaceae</taxon>
        <taxon>Rahnella</taxon>
    </lineage>
</organism>
<evidence type="ECO:0000313" key="1">
    <source>
        <dbReference type="EMBL" id="RJT37399.1"/>
    </source>
</evidence>
<dbReference type="AlphaFoldDB" id="A0A419N3E2"/>
<dbReference type="EMBL" id="RAHH01000035">
    <property type="protein sequence ID" value="RJT37399.1"/>
    <property type="molecule type" value="Genomic_DNA"/>
</dbReference>
<accession>A0A419N3E2</accession>
<dbReference type="Proteomes" id="UP000284908">
    <property type="component" value="Unassembled WGS sequence"/>
</dbReference>
<name>A0A419N3E2_9GAMM</name>
<keyword evidence="2" id="KW-1185">Reference proteome</keyword>
<proteinExistence type="predicted"/>
<reference evidence="1 2" key="1">
    <citation type="submission" date="2018-09" db="EMBL/GenBank/DDBJ databases">
        <authorList>
            <person name="Le Fleche-Mateos A."/>
        </authorList>
    </citation>
    <scope>NUCLEOTIDE SEQUENCE [LARGE SCALE GENOMIC DNA]</scope>
    <source>
        <strain evidence="1 2">DSM 27399</strain>
    </source>
</reference>